<accession>A0A5B0NJ69</accession>
<evidence type="ECO:0000313" key="2">
    <source>
        <dbReference type="Proteomes" id="UP000325313"/>
    </source>
</evidence>
<organism evidence="1 2">
    <name type="scientific">Puccinia graminis f. sp. tritici</name>
    <dbReference type="NCBI Taxonomy" id="56615"/>
    <lineage>
        <taxon>Eukaryota</taxon>
        <taxon>Fungi</taxon>
        <taxon>Dikarya</taxon>
        <taxon>Basidiomycota</taxon>
        <taxon>Pucciniomycotina</taxon>
        <taxon>Pucciniomycetes</taxon>
        <taxon>Pucciniales</taxon>
        <taxon>Pucciniaceae</taxon>
        <taxon>Puccinia</taxon>
    </lineage>
</organism>
<sequence length="82" mass="9657">MVISHSFHRAPAIERMDGHFHQQQIQHPLKPAVIRTELYEDRHYIRPREFLQLPSRPLPYVSKGIEEFNVQSSNITPIPSRS</sequence>
<dbReference type="AlphaFoldDB" id="A0A5B0NJ69"/>
<dbReference type="Proteomes" id="UP000325313">
    <property type="component" value="Unassembled WGS sequence"/>
</dbReference>
<gene>
    <name evidence="1" type="ORF">PGTUg99_016823</name>
</gene>
<name>A0A5B0NJ69_PUCGR</name>
<reference evidence="1 2" key="1">
    <citation type="submission" date="2019-05" db="EMBL/GenBank/DDBJ databases">
        <title>Emergence of the Ug99 lineage of the wheat stem rust pathogen through somatic hybridization.</title>
        <authorList>
            <person name="Li F."/>
            <person name="Upadhyaya N.M."/>
            <person name="Sperschneider J."/>
            <person name="Matny O."/>
            <person name="Nguyen-Phuc H."/>
            <person name="Mago R."/>
            <person name="Raley C."/>
            <person name="Miller M.E."/>
            <person name="Silverstein K.A.T."/>
            <person name="Henningsen E."/>
            <person name="Hirsch C.D."/>
            <person name="Visser B."/>
            <person name="Pretorius Z.A."/>
            <person name="Steffenson B.J."/>
            <person name="Schwessinger B."/>
            <person name="Dodds P.N."/>
            <person name="Figueroa M."/>
        </authorList>
    </citation>
    <scope>NUCLEOTIDE SEQUENCE [LARGE SCALE GENOMIC DNA]</scope>
    <source>
        <strain evidence="1 2">Ug99</strain>
    </source>
</reference>
<evidence type="ECO:0000313" key="1">
    <source>
        <dbReference type="EMBL" id="KAA1088662.1"/>
    </source>
</evidence>
<dbReference type="EMBL" id="VDEP01000405">
    <property type="protein sequence ID" value="KAA1088662.1"/>
    <property type="molecule type" value="Genomic_DNA"/>
</dbReference>
<protein>
    <submittedName>
        <fullName evidence="1">Uncharacterized protein</fullName>
    </submittedName>
</protein>
<comment type="caution">
    <text evidence="1">The sequence shown here is derived from an EMBL/GenBank/DDBJ whole genome shotgun (WGS) entry which is preliminary data.</text>
</comment>
<proteinExistence type="predicted"/>